<proteinExistence type="predicted"/>
<keyword evidence="3" id="KW-1185">Reference proteome</keyword>
<sequence length="143" mass="15886">MSTSSKKFQSHEYVDDNGGALRSEDSFVPGGLLQLKRSVRNDREMMAPFLSNSTHSTSLRSLATTADQKRSSSTQTSWICTEKSRTTQPIVYGDALIEIEDQPTETCSNQGLERVAITSVLTFVSLPKHPMLDEDDIDVPMAW</sequence>
<gene>
    <name evidence="2" type="ORF">CVT26_015424</name>
</gene>
<name>A0A409YEG7_9AGAR</name>
<dbReference type="InParanoid" id="A0A409YEG7"/>
<comment type="caution">
    <text evidence="2">The sequence shown here is derived from an EMBL/GenBank/DDBJ whole genome shotgun (WGS) entry which is preliminary data.</text>
</comment>
<evidence type="ECO:0000313" key="2">
    <source>
        <dbReference type="EMBL" id="PPR01375.1"/>
    </source>
</evidence>
<evidence type="ECO:0000256" key="1">
    <source>
        <dbReference type="SAM" id="MobiDB-lite"/>
    </source>
</evidence>
<dbReference type="EMBL" id="NHYE01000944">
    <property type="protein sequence ID" value="PPR01375.1"/>
    <property type="molecule type" value="Genomic_DNA"/>
</dbReference>
<dbReference type="AlphaFoldDB" id="A0A409YEG7"/>
<organism evidence="2 3">
    <name type="scientific">Gymnopilus dilepis</name>
    <dbReference type="NCBI Taxonomy" id="231916"/>
    <lineage>
        <taxon>Eukaryota</taxon>
        <taxon>Fungi</taxon>
        <taxon>Dikarya</taxon>
        <taxon>Basidiomycota</taxon>
        <taxon>Agaricomycotina</taxon>
        <taxon>Agaricomycetes</taxon>
        <taxon>Agaricomycetidae</taxon>
        <taxon>Agaricales</taxon>
        <taxon>Agaricineae</taxon>
        <taxon>Hymenogastraceae</taxon>
        <taxon>Gymnopilus</taxon>
    </lineage>
</organism>
<protein>
    <submittedName>
        <fullName evidence="2">Uncharacterized protein</fullName>
    </submittedName>
</protein>
<feature type="region of interest" description="Disordered" evidence="1">
    <location>
        <begin position="1"/>
        <end position="21"/>
    </location>
</feature>
<accession>A0A409YEG7</accession>
<evidence type="ECO:0000313" key="3">
    <source>
        <dbReference type="Proteomes" id="UP000284706"/>
    </source>
</evidence>
<feature type="compositionally biased region" description="Polar residues" evidence="1">
    <location>
        <begin position="50"/>
        <end position="77"/>
    </location>
</feature>
<dbReference type="Proteomes" id="UP000284706">
    <property type="component" value="Unassembled WGS sequence"/>
</dbReference>
<feature type="region of interest" description="Disordered" evidence="1">
    <location>
        <begin position="44"/>
        <end position="77"/>
    </location>
</feature>
<reference evidence="2 3" key="1">
    <citation type="journal article" date="2018" name="Evol. Lett.">
        <title>Horizontal gene cluster transfer increased hallucinogenic mushroom diversity.</title>
        <authorList>
            <person name="Reynolds H.T."/>
            <person name="Vijayakumar V."/>
            <person name="Gluck-Thaler E."/>
            <person name="Korotkin H.B."/>
            <person name="Matheny P.B."/>
            <person name="Slot J.C."/>
        </authorList>
    </citation>
    <scope>NUCLEOTIDE SEQUENCE [LARGE SCALE GENOMIC DNA]</scope>
    <source>
        <strain evidence="2 3">SRW20</strain>
    </source>
</reference>